<reference evidence="1 2" key="1">
    <citation type="submission" date="2019-04" db="EMBL/GenBank/DDBJ databases">
        <title>Bacillus caeni sp. nov., a bacterium isolated from mangrove sediment.</title>
        <authorList>
            <person name="Huang H."/>
            <person name="Mo K."/>
            <person name="Hu Y."/>
        </authorList>
    </citation>
    <scope>NUCLEOTIDE SEQUENCE [LARGE SCALE GENOMIC DNA]</scope>
    <source>
        <strain evidence="1 2">HB172195</strain>
    </source>
</reference>
<evidence type="ECO:0000313" key="1">
    <source>
        <dbReference type="EMBL" id="TLS38874.1"/>
    </source>
</evidence>
<dbReference type="EMBL" id="SWLG01000001">
    <property type="protein sequence ID" value="TLS38874.1"/>
    <property type="molecule type" value="Genomic_DNA"/>
</dbReference>
<dbReference type="OrthoDB" id="2967664at2"/>
<keyword evidence="2" id="KW-1185">Reference proteome</keyword>
<dbReference type="RefSeq" id="WP_138122148.1">
    <property type="nucleotide sequence ID" value="NZ_SWLG01000001.1"/>
</dbReference>
<gene>
    <name evidence="1" type="ORF">FCL54_00735</name>
</gene>
<organism evidence="1 2">
    <name type="scientific">Exobacillus caeni</name>
    <dbReference type="NCBI Taxonomy" id="2574798"/>
    <lineage>
        <taxon>Bacteria</taxon>
        <taxon>Bacillati</taxon>
        <taxon>Bacillota</taxon>
        <taxon>Bacilli</taxon>
        <taxon>Bacillales</taxon>
        <taxon>Guptibacillaceae</taxon>
        <taxon>Exobacillus</taxon>
    </lineage>
</organism>
<accession>A0A5R9FE78</accession>
<proteinExistence type="predicted"/>
<dbReference type="AlphaFoldDB" id="A0A5R9FE78"/>
<dbReference type="Proteomes" id="UP000308230">
    <property type="component" value="Unassembled WGS sequence"/>
</dbReference>
<name>A0A5R9FE78_9BACL</name>
<evidence type="ECO:0000313" key="2">
    <source>
        <dbReference type="Proteomes" id="UP000308230"/>
    </source>
</evidence>
<protein>
    <submittedName>
        <fullName evidence="1">Uncharacterized protein</fullName>
    </submittedName>
</protein>
<sequence>MKPRELVQMSELYKGYKELPLGTHFRLVIEEHSGEPVLDIRITTEAVNNETCGIELDSNYTWLWERGLEFLSNYNYDFFPILLIQSIDVENGFVTSQWDSLIVSKEEKFI</sequence>
<comment type="caution">
    <text evidence="1">The sequence shown here is derived from an EMBL/GenBank/DDBJ whole genome shotgun (WGS) entry which is preliminary data.</text>
</comment>